<dbReference type="AlphaFoldDB" id="A0A9N9J4V7"/>
<gene>
    <name evidence="1" type="ORF">RFULGI_LOCUS14532</name>
</gene>
<protein>
    <submittedName>
        <fullName evidence="1">2452_t:CDS:1</fullName>
    </submittedName>
</protein>
<dbReference type="Proteomes" id="UP000789396">
    <property type="component" value="Unassembled WGS sequence"/>
</dbReference>
<dbReference type="OrthoDB" id="2440775at2759"/>
<comment type="caution">
    <text evidence="1">The sequence shown here is derived from an EMBL/GenBank/DDBJ whole genome shotgun (WGS) entry which is preliminary data.</text>
</comment>
<sequence>KTQNDATSDSDIMIDNNSEILELFSENIEIIPHENTVYDYNNQNNSISKTLLYGLDEVHEVILKNFEIESLEPDKFIFEIELDQSLLTIVSLDQLNLVNTNDFKIIKSKFHQLANTIIVPLELGSGYY</sequence>
<dbReference type="EMBL" id="CAJVPZ010042577">
    <property type="protein sequence ID" value="CAG8764010.1"/>
    <property type="molecule type" value="Genomic_DNA"/>
</dbReference>
<reference evidence="1" key="1">
    <citation type="submission" date="2021-06" db="EMBL/GenBank/DDBJ databases">
        <authorList>
            <person name="Kallberg Y."/>
            <person name="Tangrot J."/>
            <person name="Rosling A."/>
        </authorList>
    </citation>
    <scope>NUCLEOTIDE SEQUENCE</scope>
    <source>
        <strain evidence="1">IN212</strain>
    </source>
</reference>
<keyword evidence="2" id="KW-1185">Reference proteome</keyword>
<organism evidence="1 2">
    <name type="scientific">Racocetra fulgida</name>
    <dbReference type="NCBI Taxonomy" id="60492"/>
    <lineage>
        <taxon>Eukaryota</taxon>
        <taxon>Fungi</taxon>
        <taxon>Fungi incertae sedis</taxon>
        <taxon>Mucoromycota</taxon>
        <taxon>Glomeromycotina</taxon>
        <taxon>Glomeromycetes</taxon>
        <taxon>Diversisporales</taxon>
        <taxon>Gigasporaceae</taxon>
        <taxon>Racocetra</taxon>
    </lineage>
</organism>
<evidence type="ECO:0000313" key="2">
    <source>
        <dbReference type="Proteomes" id="UP000789396"/>
    </source>
</evidence>
<feature type="non-terminal residue" evidence="1">
    <location>
        <position position="1"/>
    </location>
</feature>
<accession>A0A9N9J4V7</accession>
<name>A0A9N9J4V7_9GLOM</name>
<evidence type="ECO:0000313" key="1">
    <source>
        <dbReference type="EMBL" id="CAG8764010.1"/>
    </source>
</evidence>
<proteinExistence type="predicted"/>